<dbReference type="Pfam" id="PF06912">
    <property type="entry name" value="DUF1275"/>
    <property type="match status" value="1"/>
</dbReference>
<dbReference type="AlphaFoldDB" id="A0A1X7KUA3"/>
<feature type="transmembrane region" description="Helical" evidence="1">
    <location>
        <begin position="101"/>
        <end position="121"/>
    </location>
</feature>
<evidence type="ECO:0000256" key="1">
    <source>
        <dbReference type="SAM" id="Phobius"/>
    </source>
</evidence>
<gene>
    <name evidence="2" type="ORF">SAMN06296010_2931</name>
</gene>
<feature type="transmembrane region" description="Helical" evidence="1">
    <location>
        <begin position="12"/>
        <end position="38"/>
    </location>
</feature>
<evidence type="ECO:0000313" key="3">
    <source>
        <dbReference type="Proteomes" id="UP000193244"/>
    </source>
</evidence>
<feature type="transmembrane region" description="Helical" evidence="1">
    <location>
        <begin position="179"/>
        <end position="202"/>
    </location>
</feature>
<keyword evidence="1" id="KW-1133">Transmembrane helix</keyword>
<evidence type="ECO:0000313" key="2">
    <source>
        <dbReference type="EMBL" id="SMG44871.1"/>
    </source>
</evidence>
<dbReference type="InterPro" id="IPR010699">
    <property type="entry name" value="DUF1275"/>
</dbReference>
<proteinExistence type="predicted"/>
<feature type="transmembrane region" description="Helical" evidence="1">
    <location>
        <begin position="58"/>
        <end position="80"/>
    </location>
</feature>
<dbReference type="PANTHER" id="PTHR37314:SF4">
    <property type="entry name" value="UPF0700 TRANSMEMBRANE PROTEIN YOAK"/>
    <property type="match status" value="1"/>
</dbReference>
<keyword evidence="3" id="KW-1185">Reference proteome</keyword>
<keyword evidence="1" id="KW-0812">Transmembrane</keyword>
<dbReference type="Proteomes" id="UP000193244">
    <property type="component" value="Unassembled WGS sequence"/>
</dbReference>
<reference evidence="3" key="1">
    <citation type="submission" date="2017-04" db="EMBL/GenBank/DDBJ databases">
        <authorList>
            <person name="Varghese N."/>
            <person name="Submissions S."/>
        </authorList>
    </citation>
    <scope>NUCLEOTIDE SEQUENCE [LARGE SCALE GENOMIC DNA]</scope>
    <source>
        <strain evidence="3">VKM Ac-2510</strain>
    </source>
</reference>
<protein>
    <submittedName>
        <fullName evidence="2">Uncharacterized membrane protein YoaK, UPF0700 family</fullName>
    </submittedName>
</protein>
<dbReference type="STRING" id="150121.SAMN06296010_2931"/>
<name>A0A1X7KUA3_9MICO</name>
<dbReference type="PANTHER" id="PTHR37314">
    <property type="entry name" value="SLR0142 PROTEIN"/>
    <property type="match status" value="1"/>
</dbReference>
<sequence length="230" mass="23810">MVMPPSEPAGRTVHVSLLLLSFGSGAADAFAFLALGGIFTANMTGNLILSGMFSRPEFLQTFIGSVTAILAFAAFLYLGFRLTSAHRAPTNSPRATTWTHLLIGSIVLQAIVVLVWVFGWASAPNGQILAVALASAALALQTVAARRLSDRSGVTTTYVTGTLTSTMESLAERSSTGQVIRVVSILMLPLGAVCETVVIASAKWAGPILPLAVALAAAAAVVIAGRVRSE</sequence>
<organism evidence="2 3">
    <name type="scientific">Agreia pratensis</name>
    <dbReference type="NCBI Taxonomy" id="150121"/>
    <lineage>
        <taxon>Bacteria</taxon>
        <taxon>Bacillati</taxon>
        <taxon>Actinomycetota</taxon>
        <taxon>Actinomycetes</taxon>
        <taxon>Micrococcales</taxon>
        <taxon>Microbacteriaceae</taxon>
        <taxon>Agreia</taxon>
    </lineage>
</organism>
<dbReference type="EMBL" id="FXAY01000005">
    <property type="protein sequence ID" value="SMG44871.1"/>
    <property type="molecule type" value="Genomic_DNA"/>
</dbReference>
<feature type="transmembrane region" description="Helical" evidence="1">
    <location>
        <begin position="208"/>
        <end position="227"/>
    </location>
</feature>
<keyword evidence="1" id="KW-0472">Membrane</keyword>
<accession>A0A1X7KUA3</accession>
<feature type="transmembrane region" description="Helical" evidence="1">
    <location>
        <begin position="127"/>
        <end position="145"/>
    </location>
</feature>